<sequence>MHVFHTWLSTVLDLCQPSDLFDRITLHGPFLAAAAVVFVPLMETIATGRSSPTSAPLGRDPSPALPGIISNYALLLADSLPILSERRTPKEKQLSDVPNSMQKFVQLKWRITNKARLYIDILFTSSTKCPLAECQRISSEHVECQEFGSPV</sequence>
<keyword evidence="2" id="KW-1185">Reference proteome</keyword>
<protein>
    <submittedName>
        <fullName evidence="1">Uncharacterized protein</fullName>
    </submittedName>
</protein>
<dbReference type="EMBL" id="JAUJYO010000014">
    <property type="protein sequence ID" value="KAK1297899.1"/>
    <property type="molecule type" value="Genomic_DNA"/>
</dbReference>
<proteinExistence type="predicted"/>
<name>A0AAV9DAK1_ACOCL</name>
<evidence type="ECO:0000313" key="2">
    <source>
        <dbReference type="Proteomes" id="UP001180020"/>
    </source>
</evidence>
<accession>A0AAV9DAK1</accession>
<organism evidence="1 2">
    <name type="scientific">Acorus calamus</name>
    <name type="common">Sweet flag</name>
    <dbReference type="NCBI Taxonomy" id="4465"/>
    <lineage>
        <taxon>Eukaryota</taxon>
        <taxon>Viridiplantae</taxon>
        <taxon>Streptophyta</taxon>
        <taxon>Embryophyta</taxon>
        <taxon>Tracheophyta</taxon>
        <taxon>Spermatophyta</taxon>
        <taxon>Magnoliopsida</taxon>
        <taxon>Liliopsida</taxon>
        <taxon>Acoraceae</taxon>
        <taxon>Acorus</taxon>
    </lineage>
</organism>
<evidence type="ECO:0000313" key="1">
    <source>
        <dbReference type="EMBL" id="KAK1297899.1"/>
    </source>
</evidence>
<reference evidence="1" key="1">
    <citation type="journal article" date="2023" name="Nat. Commun.">
        <title>Diploid and tetraploid genomes of Acorus and the evolution of monocots.</title>
        <authorList>
            <person name="Ma L."/>
            <person name="Liu K.W."/>
            <person name="Li Z."/>
            <person name="Hsiao Y.Y."/>
            <person name="Qi Y."/>
            <person name="Fu T."/>
            <person name="Tang G.D."/>
            <person name="Zhang D."/>
            <person name="Sun W.H."/>
            <person name="Liu D.K."/>
            <person name="Li Y."/>
            <person name="Chen G.Z."/>
            <person name="Liu X.D."/>
            <person name="Liao X.Y."/>
            <person name="Jiang Y.T."/>
            <person name="Yu X."/>
            <person name="Hao Y."/>
            <person name="Huang J."/>
            <person name="Zhao X.W."/>
            <person name="Ke S."/>
            <person name="Chen Y.Y."/>
            <person name="Wu W.L."/>
            <person name="Hsu J.L."/>
            <person name="Lin Y.F."/>
            <person name="Huang M.D."/>
            <person name="Li C.Y."/>
            <person name="Huang L."/>
            <person name="Wang Z.W."/>
            <person name="Zhao X."/>
            <person name="Zhong W.Y."/>
            <person name="Peng D.H."/>
            <person name="Ahmad S."/>
            <person name="Lan S."/>
            <person name="Zhang J.S."/>
            <person name="Tsai W.C."/>
            <person name="Van de Peer Y."/>
            <person name="Liu Z.J."/>
        </authorList>
    </citation>
    <scope>NUCLEOTIDE SEQUENCE</scope>
    <source>
        <strain evidence="1">CP</strain>
    </source>
</reference>
<gene>
    <name evidence="1" type="ORF">QJS10_CPB14g00234</name>
</gene>
<reference evidence="1" key="2">
    <citation type="submission" date="2023-06" db="EMBL/GenBank/DDBJ databases">
        <authorList>
            <person name="Ma L."/>
            <person name="Liu K.-W."/>
            <person name="Li Z."/>
            <person name="Hsiao Y.-Y."/>
            <person name="Qi Y."/>
            <person name="Fu T."/>
            <person name="Tang G."/>
            <person name="Zhang D."/>
            <person name="Sun W.-H."/>
            <person name="Liu D.-K."/>
            <person name="Li Y."/>
            <person name="Chen G.-Z."/>
            <person name="Liu X.-D."/>
            <person name="Liao X.-Y."/>
            <person name="Jiang Y.-T."/>
            <person name="Yu X."/>
            <person name="Hao Y."/>
            <person name="Huang J."/>
            <person name="Zhao X.-W."/>
            <person name="Ke S."/>
            <person name="Chen Y.-Y."/>
            <person name="Wu W.-L."/>
            <person name="Hsu J.-L."/>
            <person name="Lin Y.-F."/>
            <person name="Huang M.-D."/>
            <person name="Li C.-Y."/>
            <person name="Huang L."/>
            <person name="Wang Z.-W."/>
            <person name="Zhao X."/>
            <person name="Zhong W.-Y."/>
            <person name="Peng D.-H."/>
            <person name="Ahmad S."/>
            <person name="Lan S."/>
            <person name="Zhang J.-S."/>
            <person name="Tsai W.-C."/>
            <person name="Van De Peer Y."/>
            <person name="Liu Z.-J."/>
        </authorList>
    </citation>
    <scope>NUCLEOTIDE SEQUENCE</scope>
    <source>
        <strain evidence="1">CP</strain>
        <tissue evidence="1">Leaves</tissue>
    </source>
</reference>
<dbReference type="Proteomes" id="UP001180020">
    <property type="component" value="Unassembled WGS sequence"/>
</dbReference>
<comment type="caution">
    <text evidence="1">The sequence shown here is derived from an EMBL/GenBank/DDBJ whole genome shotgun (WGS) entry which is preliminary data.</text>
</comment>
<dbReference type="AlphaFoldDB" id="A0AAV9DAK1"/>